<feature type="region of interest" description="Disordered" evidence="1">
    <location>
        <begin position="1"/>
        <end position="20"/>
    </location>
</feature>
<gene>
    <name evidence="3" type="ORF">IED13_07760</name>
</gene>
<evidence type="ECO:0000313" key="4">
    <source>
        <dbReference type="Proteomes" id="UP000619295"/>
    </source>
</evidence>
<evidence type="ECO:0000256" key="1">
    <source>
        <dbReference type="SAM" id="MobiDB-lite"/>
    </source>
</evidence>
<comment type="caution">
    <text evidence="3">The sequence shown here is derived from an EMBL/GenBank/DDBJ whole genome shotgun (WGS) entry which is preliminary data.</text>
</comment>
<dbReference type="EMBL" id="JACXWY010000004">
    <property type="protein sequence ID" value="MBD3845588.1"/>
    <property type="molecule type" value="Genomic_DNA"/>
</dbReference>
<evidence type="ECO:0000256" key="2">
    <source>
        <dbReference type="SAM" id="SignalP"/>
    </source>
</evidence>
<reference evidence="3" key="1">
    <citation type="submission" date="2020-09" db="EMBL/GenBank/DDBJ databases">
        <title>Bosea spartocytisi sp. nov. a root nodule endophyte of Spartocytisus supranubius in the high mountain ecosystem fo the Teide National Park (Canary Islands, Spain).</title>
        <authorList>
            <person name="Pulido-Suarez L."/>
            <person name="Peix A."/>
            <person name="Igual J.M."/>
            <person name="Socas-Perez N."/>
            <person name="Velazquez E."/>
            <person name="Flores-Felix J.D."/>
            <person name="Leon-Barrios M."/>
        </authorList>
    </citation>
    <scope>NUCLEOTIDE SEQUENCE</scope>
    <source>
        <strain evidence="3">SSUT16</strain>
    </source>
</reference>
<dbReference type="Proteomes" id="UP000619295">
    <property type="component" value="Unassembled WGS sequence"/>
</dbReference>
<proteinExistence type="predicted"/>
<feature type="signal peptide" evidence="2">
    <location>
        <begin position="1"/>
        <end position="39"/>
    </location>
</feature>
<name>A0A927E743_9HYPH</name>
<feature type="chain" id="PRO_5037219975" evidence="2">
    <location>
        <begin position="40"/>
        <end position="365"/>
    </location>
</feature>
<organism evidence="3 4">
    <name type="scientific">Bosea spartocytisi</name>
    <dbReference type="NCBI Taxonomy" id="2773451"/>
    <lineage>
        <taxon>Bacteria</taxon>
        <taxon>Pseudomonadati</taxon>
        <taxon>Pseudomonadota</taxon>
        <taxon>Alphaproteobacteria</taxon>
        <taxon>Hyphomicrobiales</taxon>
        <taxon>Boseaceae</taxon>
        <taxon>Bosea</taxon>
    </lineage>
</organism>
<dbReference type="InterPro" id="IPR009560">
    <property type="entry name" value="DUF1176"/>
</dbReference>
<dbReference type="Pfam" id="PF06674">
    <property type="entry name" value="DUF1176"/>
    <property type="match status" value="1"/>
</dbReference>
<accession>A0A927E743</accession>
<protein>
    <submittedName>
        <fullName evidence="3">DUF1176 domain-containing protein</fullName>
    </submittedName>
</protein>
<dbReference type="AlphaFoldDB" id="A0A927E743"/>
<evidence type="ECO:0000313" key="3">
    <source>
        <dbReference type="EMBL" id="MBD3845588.1"/>
    </source>
</evidence>
<keyword evidence="4" id="KW-1185">Reference proteome</keyword>
<sequence>MTTMRQSAGTGKAPNRTKSPGRLALAAGLWLSAVTAAVAANDPKTFRDWMAGCDNVKTCTAMSLPPEAAETVAYLRLERPAGPDGRARLLLRLRGDWKKPPATIQLKLDGAAFPAGGKPLSATADGDVVTVTFSAEDTAALIEAARKAAKLTATAPGVAGSISLAGSVAAMLWIDEQQGRLGTTTALVRKGANATVPPAPALPVVTAMPAPPMLDMKAAKQQAARLRAELKKRSPDACEDAAASDDEAWALSDKRTLVALACSRGAYNLSSSFFVMPENEPAKATPLRFADGDGNDGNELTNASFDPRTGHLAFFAKGRGIGDCGVSGGYAWTGKDFARTELAMMGECRGIAPEDWITLYRSANR</sequence>
<keyword evidence="2" id="KW-0732">Signal</keyword>